<dbReference type="SUPFAM" id="SSF48264">
    <property type="entry name" value="Cytochrome P450"/>
    <property type="match status" value="1"/>
</dbReference>
<gene>
    <name evidence="6" type="ORF">BS50DRAFT_666718</name>
</gene>
<evidence type="ECO:0000256" key="2">
    <source>
        <dbReference type="ARBA" id="ARBA00010617"/>
    </source>
</evidence>
<dbReference type="GO" id="GO:0004497">
    <property type="term" value="F:monooxygenase activity"/>
    <property type="evidence" value="ECO:0007669"/>
    <property type="project" value="InterPro"/>
</dbReference>
<dbReference type="Proteomes" id="UP000240883">
    <property type="component" value="Unassembled WGS sequence"/>
</dbReference>
<dbReference type="PRINTS" id="PR00385">
    <property type="entry name" value="P450"/>
</dbReference>
<name>A0A2T2NMT1_CORCC</name>
<dbReference type="CDD" id="cd11070">
    <property type="entry name" value="CYP56-like"/>
    <property type="match status" value="1"/>
</dbReference>
<keyword evidence="5" id="KW-0349">Heme</keyword>
<keyword evidence="7" id="KW-1185">Reference proteome</keyword>
<organism evidence="6 7">
    <name type="scientific">Corynespora cassiicola Philippines</name>
    <dbReference type="NCBI Taxonomy" id="1448308"/>
    <lineage>
        <taxon>Eukaryota</taxon>
        <taxon>Fungi</taxon>
        <taxon>Dikarya</taxon>
        <taxon>Ascomycota</taxon>
        <taxon>Pezizomycotina</taxon>
        <taxon>Dothideomycetes</taxon>
        <taxon>Pleosporomycetidae</taxon>
        <taxon>Pleosporales</taxon>
        <taxon>Corynesporascaceae</taxon>
        <taxon>Corynespora</taxon>
    </lineage>
</organism>
<dbReference type="OrthoDB" id="1470350at2759"/>
<evidence type="ECO:0000313" key="6">
    <source>
        <dbReference type="EMBL" id="PSN66734.1"/>
    </source>
</evidence>
<protein>
    <submittedName>
        <fullName evidence="6">Cytochrome P450</fullName>
    </submittedName>
</protein>
<sequence>MLLLLFSSFAGVYMAWSLVCLEMNYKRALSMRIPLVRVPIDPLNVLFQAFEPHVWRFLDLLPFEKPESVRYMRRGWFFQDKASSFEKYGSVWASLTPRDIHVYVCDPEANFEIFWRKGDFIRPTKIYTLLEVYGPCISTADNTNWSRHRKVLASPFNENIMEFVWRESFKQTHEMIDYWTRKHSQSGIKSVAKDTRTLSLNVLAATGFRRSQNFRGSSEDAGENEGRLLSYRDALQTVLDNAILLMLIPPRLLLGPWVPSSMHQIGKAAADFKKHMVCMLEQETEALNRGEGGSGGLMTSFVRALHAHNPDDTSHGPKGLSVEEIFGNIFVINFAGHDTTANTLSFSMLLLAAFPEVQEWVAVEVLNMAATLDDEKWDYRYLFPRLLRCRAVLLETLRLFPPIMSLPKWTNEQPQSLRIGDRTIVLPPLTGINPGILATHTHPKYWSDPLLWKPSRWIQSNSPGTIHNDSISEEIFTPIKGSFIPWSDGQQSCPGKNFSQVEFVAALASLLYKHRLRVARLAGESTKSMRRRVLDVVNDCDAQLLLRMKDSDRVRIFCEPV</sequence>
<accession>A0A2T2NMT1</accession>
<evidence type="ECO:0000256" key="1">
    <source>
        <dbReference type="ARBA" id="ARBA00001971"/>
    </source>
</evidence>
<keyword evidence="4 5" id="KW-0408">Iron</keyword>
<evidence type="ECO:0000256" key="5">
    <source>
        <dbReference type="PIRSR" id="PIRSR602403-1"/>
    </source>
</evidence>
<dbReference type="EMBL" id="KZ678135">
    <property type="protein sequence ID" value="PSN66734.1"/>
    <property type="molecule type" value="Genomic_DNA"/>
</dbReference>
<dbReference type="InterPro" id="IPR001128">
    <property type="entry name" value="Cyt_P450"/>
</dbReference>
<dbReference type="AlphaFoldDB" id="A0A2T2NMT1"/>
<dbReference type="InterPro" id="IPR050121">
    <property type="entry name" value="Cytochrome_P450_monoxygenase"/>
</dbReference>
<dbReference type="Pfam" id="PF00067">
    <property type="entry name" value="p450"/>
    <property type="match status" value="1"/>
</dbReference>
<dbReference type="GO" id="GO:0016705">
    <property type="term" value="F:oxidoreductase activity, acting on paired donors, with incorporation or reduction of molecular oxygen"/>
    <property type="evidence" value="ECO:0007669"/>
    <property type="project" value="InterPro"/>
</dbReference>
<comment type="cofactor">
    <cofactor evidence="1 5">
        <name>heme</name>
        <dbReference type="ChEBI" id="CHEBI:30413"/>
    </cofactor>
</comment>
<evidence type="ECO:0000256" key="4">
    <source>
        <dbReference type="ARBA" id="ARBA00023004"/>
    </source>
</evidence>
<evidence type="ECO:0000313" key="7">
    <source>
        <dbReference type="Proteomes" id="UP000240883"/>
    </source>
</evidence>
<dbReference type="Gene3D" id="1.10.630.10">
    <property type="entry name" value="Cytochrome P450"/>
    <property type="match status" value="1"/>
</dbReference>
<dbReference type="PANTHER" id="PTHR24305">
    <property type="entry name" value="CYTOCHROME P450"/>
    <property type="match status" value="1"/>
</dbReference>
<dbReference type="PRINTS" id="PR00465">
    <property type="entry name" value="EP450IV"/>
</dbReference>
<proteinExistence type="inferred from homology"/>
<evidence type="ECO:0000256" key="3">
    <source>
        <dbReference type="ARBA" id="ARBA00022723"/>
    </source>
</evidence>
<comment type="similarity">
    <text evidence="2">Belongs to the cytochrome P450 family.</text>
</comment>
<dbReference type="InterPro" id="IPR002403">
    <property type="entry name" value="Cyt_P450_E_grp-IV"/>
</dbReference>
<dbReference type="STRING" id="1448308.A0A2T2NMT1"/>
<keyword evidence="3 5" id="KW-0479">Metal-binding</keyword>
<reference evidence="6 7" key="1">
    <citation type="journal article" date="2018" name="Front. Microbiol.">
        <title>Genome-Wide Analysis of Corynespora cassiicola Leaf Fall Disease Putative Effectors.</title>
        <authorList>
            <person name="Lopez D."/>
            <person name="Ribeiro S."/>
            <person name="Label P."/>
            <person name="Fumanal B."/>
            <person name="Venisse J.S."/>
            <person name="Kohler A."/>
            <person name="de Oliveira R.R."/>
            <person name="Labutti K."/>
            <person name="Lipzen A."/>
            <person name="Lail K."/>
            <person name="Bauer D."/>
            <person name="Ohm R.A."/>
            <person name="Barry K.W."/>
            <person name="Spatafora J."/>
            <person name="Grigoriev I.V."/>
            <person name="Martin F.M."/>
            <person name="Pujade-Renaud V."/>
        </authorList>
    </citation>
    <scope>NUCLEOTIDE SEQUENCE [LARGE SCALE GENOMIC DNA]</scope>
    <source>
        <strain evidence="6 7">Philippines</strain>
    </source>
</reference>
<feature type="binding site" description="axial binding residue" evidence="5">
    <location>
        <position position="493"/>
    </location>
    <ligand>
        <name>heme</name>
        <dbReference type="ChEBI" id="CHEBI:30413"/>
    </ligand>
    <ligandPart>
        <name>Fe</name>
        <dbReference type="ChEBI" id="CHEBI:18248"/>
    </ligandPart>
</feature>
<dbReference type="GO" id="GO:0005506">
    <property type="term" value="F:iron ion binding"/>
    <property type="evidence" value="ECO:0007669"/>
    <property type="project" value="InterPro"/>
</dbReference>
<dbReference type="InterPro" id="IPR036396">
    <property type="entry name" value="Cyt_P450_sf"/>
</dbReference>
<dbReference type="PANTHER" id="PTHR24305:SF166">
    <property type="entry name" value="CYTOCHROME P450 12A4, MITOCHONDRIAL-RELATED"/>
    <property type="match status" value="1"/>
</dbReference>
<dbReference type="GO" id="GO:0020037">
    <property type="term" value="F:heme binding"/>
    <property type="evidence" value="ECO:0007669"/>
    <property type="project" value="InterPro"/>
</dbReference>